<dbReference type="EMBL" id="VTPX01000003">
    <property type="protein sequence ID" value="KAA0019332.1"/>
    <property type="molecule type" value="Genomic_DNA"/>
</dbReference>
<sequence length="197" mass="22545">MSGRTDLQPWGAATAASWSRRPGNLHGKYHQKAAFTLMSLSVAVVLSLLAILVIVALSIYAWRLWREVERRKAFREDEVARANQNCIESLHALSQAMLERQVDMVEGALRCKVLLDIIDYRLTEQDTWKVFREVQAEAGHLHTHQARRELSPRERYREDREREAIAGRYERSLYLAAAALQAFCLERGECGGSRVAH</sequence>
<dbReference type="InterPro" id="IPR019617">
    <property type="entry name" value="DUF2489"/>
</dbReference>
<keyword evidence="1" id="KW-1133">Transmembrane helix</keyword>
<feature type="domain" description="DUF2489" evidence="2">
    <location>
        <begin position="54"/>
        <end position="178"/>
    </location>
</feature>
<evidence type="ECO:0000256" key="1">
    <source>
        <dbReference type="SAM" id="Phobius"/>
    </source>
</evidence>
<name>A0A640WGI1_9GAMM</name>
<feature type="transmembrane region" description="Helical" evidence="1">
    <location>
        <begin position="33"/>
        <end position="62"/>
    </location>
</feature>
<dbReference type="Pfam" id="PF10675">
    <property type="entry name" value="DUF2489"/>
    <property type="match status" value="1"/>
</dbReference>
<protein>
    <submittedName>
        <fullName evidence="3">DUF2489 domain-containing protein</fullName>
    </submittedName>
</protein>
<keyword evidence="1" id="KW-0472">Membrane</keyword>
<evidence type="ECO:0000259" key="2">
    <source>
        <dbReference type="Pfam" id="PF10675"/>
    </source>
</evidence>
<reference evidence="3 4" key="1">
    <citation type="submission" date="2019-08" db="EMBL/GenBank/DDBJ databases">
        <title>Bioinformatics analysis of the strain L3 and L5.</title>
        <authorList>
            <person name="Li X."/>
        </authorList>
    </citation>
    <scope>NUCLEOTIDE SEQUENCE [LARGE SCALE GENOMIC DNA]</scope>
    <source>
        <strain evidence="3 4">L3</strain>
    </source>
</reference>
<dbReference type="Proteomes" id="UP000466024">
    <property type="component" value="Unassembled WGS sequence"/>
</dbReference>
<gene>
    <name evidence="3" type="ORF">F0A16_08385</name>
</gene>
<organism evidence="3 4">
    <name type="scientific">Salinicola corii</name>
    <dbReference type="NCBI Taxonomy" id="2606937"/>
    <lineage>
        <taxon>Bacteria</taxon>
        <taxon>Pseudomonadati</taxon>
        <taxon>Pseudomonadota</taxon>
        <taxon>Gammaproteobacteria</taxon>
        <taxon>Oceanospirillales</taxon>
        <taxon>Halomonadaceae</taxon>
        <taxon>Salinicola</taxon>
    </lineage>
</organism>
<comment type="caution">
    <text evidence="3">The sequence shown here is derived from an EMBL/GenBank/DDBJ whole genome shotgun (WGS) entry which is preliminary data.</text>
</comment>
<dbReference type="AlphaFoldDB" id="A0A640WGI1"/>
<accession>A0A640WGI1</accession>
<evidence type="ECO:0000313" key="3">
    <source>
        <dbReference type="EMBL" id="KAA0019332.1"/>
    </source>
</evidence>
<evidence type="ECO:0000313" key="4">
    <source>
        <dbReference type="Proteomes" id="UP000466024"/>
    </source>
</evidence>
<proteinExistence type="predicted"/>
<keyword evidence="1" id="KW-0812">Transmembrane</keyword>
<keyword evidence="4" id="KW-1185">Reference proteome</keyword>